<organism evidence="2 3">
    <name type="scientific">Portunus trituberculatus</name>
    <name type="common">Swimming crab</name>
    <name type="synonym">Neptunus trituberculatus</name>
    <dbReference type="NCBI Taxonomy" id="210409"/>
    <lineage>
        <taxon>Eukaryota</taxon>
        <taxon>Metazoa</taxon>
        <taxon>Ecdysozoa</taxon>
        <taxon>Arthropoda</taxon>
        <taxon>Crustacea</taxon>
        <taxon>Multicrustacea</taxon>
        <taxon>Malacostraca</taxon>
        <taxon>Eumalacostraca</taxon>
        <taxon>Eucarida</taxon>
        <taxon>Decapoda</taxon>
        <taxon>Pleocyemata</taxon>
        <taxon>Brachyura</taxon>
        <taxon>Eubrachyura</taxon>
        <taxon>Portunoidea</taxon>
        <taxon>Portunidae</taxon>
        <taxon>Portuninae</taxon>
        <taxon>Portunus</taxon>
    </lineage>
</organism>
<dbReference type="EMBL" id="VSRR010017391">
    <property type="protein sequence ID" value="MPC60319.1"/>
    <property type="molecule type" value="Genomic_DNA"/>
</dbReference>
<name>A0A5B7GRT7_PORTR</name>
<accession>A0A5B7GRT7</accession>
<evidence type="ECO:0000313" key="2">
    <source>
        <dbReference type="EMBL" id="MPC60319.1"/>
    </source>
</evidence>
<dbReference type="AlphaFoldDB" id="A0A5B7GRT7"/>
<gene>
    <name evidence="2" type="ORF">E2C01_054360</name>
</gene>
<evidence type="ECO:0000313" key="3">
    <source>
        <dbReference type="Proteomes" id="UP000324222"/>
    </source>
</evidence>
<keyword evidence="3" id="KW-1185">Reference proteome</keyword>
<feature type="transmembrane region" description="Helical" evidence="1">
    <location>
        <begin position="29"/>
        <end position="49"/>
    </location>
</feature>
<feature type="transmembrane region" description="Helical" evidence="1">
    <location>
        <begin position="7"/>
        <end position="23"/>
    </location>
</feature>
<sequence length="86" mass="10146">MPRCRRLSLLLPPLLLPLWMFVLRGLPNFPFRSLTCVITAIFCLFRVPVFPFIRFFCRLTTFASPHGRQCRVTEQVHEADVIRIRT</sequence>
<keyword evidence="1" id="KW-1133">Transmembrane helix</keyword>
<keyword evidence="1" id="KW-0812">Transmembrane</keyword>
<proteinExistence type="predicted"/>
<keyword evidence="1" id="KW-0472">Membrane</keyword>
<reference evidence="2 3" key="1">
    <citation type="submission" date="2019-05" db="EMBL/GenBank/DDBJ databases">
        <title>Another draft genome of Portunus trituberculatus and its Hox gene families provides insights of decapod evolution.</title>
        <authorList>
            <person name="Jeong J.-H."/>
            <person name="Song I."/>
            <person name="Kim S."/>
            <person name="Choi T."/>
            <person name="Kim D."/>
            <person name="Ryu S."/>
            <person name="Kim W."/>
        </authorList>
    </citation>
    <scope>NUCLEOTIDE SEQUENCE [LARGE SCALE GENOMIC DNA]</scope>
    <source>
        <tissue evidence="2">Muscle</tissue>
    </source>
</reference>
<dbReference type="Proteomes" id="UP000324222">
    <property type="component" value="Unassembled WGS sequence"/>
</dbReference>
<comment type="caution">
    <text evidence="2">The sequence shown here is derived from an EMBL/GenBank/DDBJ whole genome shotgun (WGS) entry which is preliminary data.</text>
</comment>
<protein>
    <submittedName>
        <fullName evidence="2">Uncharacterized protein</fullName>
    </submittedName>
</protein>
<evidence type="ECO:0000256" key="1">
    <source>
        <dbReference type="SAM" id="Phobius"/>
    </source>
</evidence>